<dbReference type="STRING" id="439228.SAMN06295920_109200"/>
<sequence length="147" mass="16052">MVVNERASIIDAPAARVWELVSTAEGQRLAGRGFVGEMTFTGAGLGMVRRMRTQGHLGDGVVVERCDHFDATEMEMRYRIVDTGGIVPFADYRGVAKVIPAGDRASVLLLRSTFIPVDMGEDEARRLSEMNFALFFDNVKAVVAEAA</sequence>
<proteinExistence type="predicted"/>
<name>A0A1T5FHA9_9SPHN</name>
<evidence type="ECO:0000313" key="2">
    <source>
        <dbReference type="Proteomes" id="UP000189818"/>
    </source>
</evidence>
<dbReference type="Gene3D" id="3.30.530.20">
    <property type="match status" value="1"/>
</dbReference>
<keyword evidence="2" id="KW-1185">Reference proteome</keyword>
<dbReference type="InterPro" id="IPR019587">
    <property type="entry name" value="Polyketide_cyclase/dehydratase"/>
</dbReference>
<dbReference type="Pfam" id="PF10604">
    <property type="entry name" value="Polyketide_cyc2"/>
    <property type="match status" value="1"/>
</dbReference>
<accession>A0A1T5FHA9</accession>
<protein>
    <submittedName>
        <fullName evidence="1">Polyketide cyclase / dehydrase and lipid transport</fullName>
    </submittedName>
</protein>
<evidence type="ECO:0000313" key="1">
    <source>
        <dbReference type="EMBL" id="SKB95492.1"/>
    </source>
</evidence>
<dbReference type="RefSeq" id="WP_079649780.1">
    <property type="nucleotide sequence ID" value="NZ_FUYM01000009.1"/>
</dbReference>
<dbReference type="SUPFAM" id="SSF55961">
    <property type="entry name" value="Bet v1-like"/>
    <property type="match status" value="1"/>
</dbReference>
<dbReference type="Proteomes" id="UP000189818">
    <property type="component" value="Unassembled WGS sequence"/>
</dbReference>
<reference evidence="2" key="1">
    <citation type="submission" date="2017-02" db="EMBL/GenBank/DDBJ databases">
        <authorList>
            <person name="Varghese N."/>
            <person name="Submissions S."/>
        </authorList>
    </citation>
    <scope>NUCLEOTIDE SEQUENCE [LARGE SCALE GENOMIC DNA]</scope>
    <source>
        <strain evidence="2">UM2</strain>
    </source>
</reference>
<dbReference type="CDD" id="cd07821">
    <property type="entry name" value="PYR_PYL_RCAR_like"/>
    <property type="match status" value="1"/>
</dbReference>
<dbReference type="EMBL" id="FUYM01000009">
    <property type="protein sequence ID" value="SKB95492.1"/>
    <property type="molecule type" value="Genomic_DNA"/>
</dbReference>
<dbReference type="OrthoDB" id="1364128at2"/>
<gene>
    <name evidence="1" type="ORF">SAMN06295920_109200</name>
</gene>
<dbReference type="InterPro" id="IPR023393">
    <property type="entry name" value="START-like_dom_sf"/>
</dbReference>
<dbReference type="AlphaFoldDB" id="A0A1T5FHA9"/>
<organism evidence="1 2">
    <name type="scientific">Rhizorhabdus histidinilytica</name>
    <dbReference type="NCBI Taxonomy" id="439228"/>
    <lineage>
        <taxon>Bacteria</taxon>
        <taxon>Pseudomonadati</taxon>
        <taxon>Pseudomonadota</taxon>
        <taxon>Alphaproteobacteria</taxon>
        <taxon>Sphingomonadales</taxon>
        <taxon>Sphingomonadaceae</taxon>
        <taxon>Rhizorhabdus</taxon>
    </lineage>
</organism>